<keyword evidence="3" id="KW-1185">Reference proteome</keyword>
<sequence length="554" mass="61513">MLLLSHLIAGALVVSGVTAFTGDTTGYINDLFDTSMSFLDQIYDPAAGYLWYFYYPLAAGKHETRSTIWYAAGLLRRNEGEDVQNAVRIIESVIGGQKSNISDQWYGDYTKYPEEPTVGTAWYPESTRQIYNTWDPNWRGFIGTSLIVIYEEFGHLIPTSTKSLIVSSLRNETIGDSYRVGGVDSDNLYPAYSNPSIMRALATGWTGRKLNDSNMTSAGESYAQQVLDLFDLNNTLSEFNSATYCGVSLYALTLWAKYLPSSSSVMGANAPRMIREIWTTVGEMYNANLRNIAGPWDRTYGWDMNLYIGIMNAYVWSLVGAERSPGINTVSHGSTPPWATTHADDFQITPLLAAILPYHHSLVPDEVVDRLVAFPGEHTYTTAAYSPPYDLTRRNVSTWLGEYLTIGAESFDQTVVGGFSINTGQWAPAVVQWLRSDGSVGWFSYWATEGAMQVDVSPYRLGLSYPRGNESSIFTFIVASNPLGQRRDVLDWDDVMGLNVNVSGTVDLEHQVAFCGLLGGACDIDHDWEFWNFTYAMPPGSTEIPSIVLELELA</sequence>
<feature type="chain" id="PRO_5042975237" evidence="1">
    <location>
        <begin position="20"/>
        <end position="554"/>
    </location>
</feature>
<accession>A0AAN9U286</accession>
<dbReference type="AlphaFoldDB" id="A0AAN9U286"/>
<protein>
    <submittedName>
        <fullName evidence="2">Uncharacterized protein</fullName>
    </submittedName>
</protein>
<dbReference type="Proteomes" id="UP001320245">
    <property type="component" value="Unassembled WGS sequence"/>
</dbReference>
<reference evidence="2 3" key="1">
    <citation type="journal article" date="2023" name="PLoS ONE">
        <title>Cytospora paraplurivora sp. nov. isolated from orchards with fruit tree decline syndrome in Ontario, Canada.</title>
        <authorList>
            <person name="Ilyukhin E."/>
            <person name="Nguyen H.D.T."/>
            <person name="Castle A.J."/>
            <person name="Ellouze W."/>
        </authorList>
    </citation>
    <scope>NUCLEOTIDE SEQUENCE [LARGE SCALE GENOMIC DNA]</scope>
    <source>
        <strain evidence="2 3">FDS-564</strain>
    </source>
</reference>
<dbReference type="PANTHER" id="PTHR40616:SF1">
    <property type="entry name" value="LINALOOL DEHYDRATASE_ISOMERASE DOMAIN-CONTAINING PROTEIN"/>
    <property type="match status" value="1"/>
</dbReference>
<dbReference type="PANTHER" id="PTHR40616">
    <property type="entry name" value="LINALOOL DEHYDRATASE_ISOMERASE DOMAIN-CONTAINING PROTEIN"/>
    <property type="match status" value="1"/>
</dbReference>
<feature type="signal peptide" evidence="1">
    <location>
        <begin position="1"/>
        <end position="19"/>
    </location>
</feature>
<keyword evidence="1" id="KW-0732">Signal</keyword>
<evidence type="ECO:0000313" key="3">
    <source>
        <dbReference type="Proteomes" id="UP001320245"/>
    </source>
</evidence>
<dbReference type="EMBL" id="JAJSPL020000044">
    <property type="protein sequence ID" value="KAK7734014.1"/>
    <property type="molecule type" value="Genomic_DNA"/>
</dbReference>
<comment type="caution">
    <text evidence="2">The sequence shown here is derived from an EMBL/GenBank/DDBJ whole genome shotgun (WGS) entry which is preliminary data.</text>
</comment>
<evidence type="ECO:0000256" key="1">
    <source>
        <dbReference type="SAM" id="SignalP"/>
    </source>
</evidence>
<organism evidence="2 3">
    <name type="scientific">Cytospora paraplurivora</name>
    <dbReference type="NCBI Taxonomy" id="2898453"/>
    <lineage>
        <taxon>Eukaryota</taxon>
        <taxon>Fungi</taxon>
        <taxon>Dikarya</taxon>
        <taxon>Ascomycota</taxon>
        <taxon>Pezizomycotina</taxon>
        <taxon>Sordariomycetes</taxon>
        <taxon>Sordariomycetidae</taxon>
        <taxon>Diaporthales</taxon>
        <taxon>Cytosporaceae</taxon>
        <taxon>Cytospora</taxon>
    </lineage>
</organism>
<name>A0AAN9U286_9PEZI</name>
<proteinExistence type="predicted"/>
<gene>
    <name evidence="2" type="ORF">SLS53_008009</name>
</gene>
<evidence type="ECO:0000313" key="2">
    <source>
        <dbReference type="EMBL" id="KAK7734014.1"/>
    </source>
</evidence>